<evidence type="ECO:0000313" key="5">
    <source>
        <dbReference type="Proteomes" id="UP000001396"/>
    </source>
</evidence>
<dbReference type="GeneID" id="31362358"/>
<dbReference type="Proteomes" id="UP000001396">
    <property type="component" value="Unassembled WGS sequence"/>
</dbReference>
<organism evidence="4 5">
    <name type="scientific">Heterostelium pallidum (strain ATCC 26659 / Pp 5 / PN500)</name>
    <name type="common">Cellular slime mold</name>
    <name type="synonym">Polysphondylium pallidum</name>
    <dbReference type="NCBI Taxonomy" id="670386"/>
    <lineage>
        <taxon>Eukaryota</taxon>
        <taxon>Amoebozoa</taxon>
        <taxon>Evosea</taxon>
        <taxon>Eumycetozoa</taxon>
        <taxon>Dictyostelia</taxon>
        <taxon>Acytosteliales</taxon>
        <taxon>Acytosteliaceae</taxon>
        <taxon>Heterostelium</taxon>
    </lineage>
</organism>
<keyword evidence="2" id="KW-0539">Nucleus</keyword>
<dbReference type="GO" id="GO:0000445">
    <property type="term" value="C:THO complex part of transcription export complex"/>
    <property type="evidence" value="ECO:0007669"/>
    <property type="project" value="InterPro"/>
</dbReference>
<feature type="region of interest" description="Disordered" evidence="3">
    <location>
        <begin position="181"/>
        <end position="227"/>
    </location>
</feature>
<gene>
    <name evidence="4" type="primary">thoc7</name>
    <name evidence="4" type="ORF">PPL_06877</name>
</gene>
<dbReference type="AlphaFoldDB" id="D3BDS4"/>
<evidence type="ECO:0000256" key="2">
    <source>
        <dbReference type="ARBA" id="ARBA00023242"/>
    </source>
</evidence>
<dbReference type="InParanoid" id="D3BDS4"/>
<comment type="subcellular location">
    <subcellularLocation>
        <location evidence="1">Nucleus</location>
    </subcellularLocation>
</comment>
<dbReference type="EMBL" id="ADBJ01000031">
    <property type="protein sequence ID" value="EFA80055.1"/>
    <property type="molecule type" value="Genomic_DNA"/>
</dbReference>
<dbReference type="STRING" id="670386.D3BDS4"/>
<evidence type="ECO:0000313" key="4">
    <source>
        <dbReference type="EMBL" id="EFA80055.1"/>
    </source>
</evidence>
<protein>
    <recommendedName>
        <fullName evidence="6">THO complex subunit 7</fullName>
    </recommendedName>
</protein>
<dbReference type="FunCoup" id="D3BDS4">
    <property type="interactions" value="46"/>
</dbReference>
<feature type="compositionally biased region" description="Low complexity" evidence="3">
    <location>
        <begin position="184"/>
        <end position="217"/>
    </location>
</feature>
<accession>D3BDS4</accession>
<evidence type="ECO:0000256" key="1">
    <source>
        <dbReference type="ARBA" id="ARBA00004123"/>
    </source>
</evidence>
<proteinExistence type="predicted"/>
<sequence>MDEDLPLKKKLLTKELPLKKTFKKYIQLVALLENPQSTPEQCQVAHQQLLNELSLYEFQIQKANVQADVNKKELEYYTNVYKTRCDDIENVKNEIVDLKERLAYEKIQRQYKEQYLALYKLINEQPTIHDTEIEIEKVKKELEEVDKMNKKTNDKLDLRMKQFQLLLHTIQELEQNLDIDSGETEQQQQTSPQEQQTQSPTSTDPIKLNNSNSKSNSTINEDKMDLN</sequence>
<dbReference type="RefSeq" id="XP_020432175.1">
    <property type="nucleotide sequence ID" value="XM_020577727.1"/>
</dbReference>
<keyword evidence="5" id="KW-1185">Reference proteome</keyword>
<dbReference type="GO" id="GO:0006397">
    <property type="term" value="P:mRNA processing"/>
    <property type="evidence" value="ECO:0007669"/>
    <property type="project" value="InterPro"/>
</dbReference>
<dbReference type="InterPro" id="IPR008501">
    <property type="entry name" value="THOC7/Mft1"/>
</dbReference>
<comment type="caution">
    <text evidence="4">The sequence shown here is derived from an EMBL/GenBank/DDBJ whole genome shotgun (WGS) entry which is preliminary data.</text>
</comment>
<evidence type="ECO:0000256" key="3">
    <source>
        <dbReference type="SAM" id="MobiDB-lite"/>
    </source>
</evidence>
<name>D3BDS4_HETP5</name>
<reference evidence="4 5" key="1">
    <citation type="journal article" date="2011" name="Genome Res.">
        <title>Phylogeny-wide analysis of social amoeba genomes highlights ancient origins for complex intercellular communication.</title>
        <authorList>
            <person name="Heidel A.J."/>
            <person name="Lawal H.M."/>
            <person name="Felder M."/>
            <person name="Schilde C."/>
            <person name="Helps N.R."/>
            <person name="Tunggal B."/>
            <person name="Rivero F."/>
            <person name="John U."/>
            <person name="Schleicher M."/>
            <person name="Eichinger L."/>
            <person name="Platzer M."/>
            <person name="Noegel A.A."/>
            <person name="Schaap P."/>
            <person name="Gloeckner G."/>
        </authorList>
    </citation>
    <scope>NUCLEOTIDE SEQUENCE [LARGE SCALE GENOMIC DNA]</scope>
    <source>
        <strain evidence="5">ATCC 26659 / Pp 5 / PN500</strain>
    </source>
</reference>
<evidence type="ECO:0008006" key="6">
    <source>
        <dbReference type="Google" id="ProtNLM"/>
    </source>
</evidence>
<dbReference type="Pfam" id="PF05615">
    <property type="entry name" value="THOC7"/>
    <property type="match status" value="1"/>
</dbReference>
<dbReference type="OMA" id="WANSKND"/>